<name>A0A8J7F4R5_9CYAN</name>
<comment type="caution">
    <text evidence="1">The sequence shown here is derived from an EMBL/GenBank/DDBJ whole genome shotgun (WGS) entry which is preliminary data.</text>
</comment>
<dbReference type="EMBL" id="JADEWL010000085">
    <property type="protein sequence ID" value="MBE9215085.1"/>
    <property type="molecule type" value="Genomic_DNA"/>
</dbReference>
<dbReference type="RefSeq" id="WP_193923070.1">
    <property type="nucleotide sequence ID" value="NZ_JADEWL010000085.1"/>
</dbReference>
<accession>A0A8J7F4R5</accession>
<organism evidence="1 2">
    <name type="scientific">Plectonema cf. radiosum LEGE 06105</name>
    <dbReference type="NCBI Taxonomy" id="945769"/>
    <lineage>
        <taxon>Bacteria</taxon>
        <taxon>Bacillati</taxon>
        <taxon>Cyanobacteriota</taxon>
        <taxon>Cyanophyceae</taxon>
        <taxon>Oscillatoriophycideae</taxon>
        <taxon>Oscillatoriales</taxon>
        <taxon>Microcoleaceae</taxon>
        <taxon>Plectonema</taxon>
    </lineage>
</organism>
<reference evidence="1" key="1">
    <citation type="submission" date="2020-10" db="EMBL/GenBank/DDBJ databases">
        <authorList>
            <person name="Castelo-Branco R."/>
            <person name="Eusebio N."/>
            <person name="Adriana R."/>
            <person name="Vieira A."/>
            <person name="Brugerolle De Fraissinette N."/>
            <person name="Rezende De Castro R."/>
            <person name="Schneider M.P."/>
            <person name="Vasconcelos V."/>
            <person name="Leao P.N."/>
        </authorList>
    </citation>
    <scope>NUCLEOTIDE SEQUENCE</scope>
    <source>
        <strain evidence="1">LEGE 06105</strain>
    </source>
</reference>
<sequence>MTTNDIKQQILEHLEPLPPEQVKTILLTWLRSSSENLEDFEQLLLNQPTQADRESFEYGEIDSALNFQPLTEAEMIQQSKLALEDYRRKGSGVAHNIVREWADSLGKFGKYGY</sequence>
<evidence type="ECO:0000313" key="1">
    <source>
        <dbReference type="EMBL" id="MBE9215085.1"/>
    </source>
</evidence>
<proteinExistence type="predicted"/>
<keyword evidence="2" id="KW-1185">Reference proteome</keyword>
<evidence type="ECO:0000313" key="2">
    <source>
        <dbReference type="Proteomes" id="UP000620559"/>
    </source>
</evidence>
<dbReference type="Proteomes" id="UP000620559">
    <property type="component" value="Unassembled WGS sequence"/>
</dbReference>
<gene>
    <name evidence="1" type="ORF">IQ247_20860</name>
</gene>
<dbReference type="AlphaFoldDB" id="A0A8J7F4R5"/>
<protein>
    <submittedName>
        <fullName evidence="1">Uncharacterized protein</fullName>
    </submittedName>
</protein>